<proteinExistence type="predicted"/>
<gene>
    <name evidence="2" type="ORF">KIN20_002983</name>
</gene>
<dbReference type="Proteomes" id="UP001196413">
    <property type="component" value="Unassembled WGS sequence"/>
</dbReference>
<organism evidence="2 3">
    <name type="scientific">Parelaphostrongylus tenuis</name>
    <name type="common">Meningeal worm</name>
    <dbReference type="NCBI Taxonomy" id="148309"/>
    <lineage>
        <taxon>Eukaryota</taxon>
        <taxon>Metazoa</taxon>
        <taxon>Ecdysozoa</taxon>
        <taxon>Nematoda</taxon>
        <taxon>Chromadorea</taxon>
        <taxon>Rhabditida</taxon>
        <taxon>Rhabditina</taxon>
        <taxon>Rhabditomorpha</taxon>
        <taxon>Strongyloidea</taxon>
        <taxon>Metastrongylidae</taxon>
        <taxon>Parelaphostrongylus</taxon>
    </lineage>
</organism>
<keyword evidence="3" id="KW-1185">Reference proteome</keyword>
<keyword evidence="1" id="KW-0732">Signal</keyword>
<comment type="caution">
    <text evidence="2">The sequence shown here is derived from an EMBL/GenBank/DDBJ whole genome shotgun (WGS) entry which is preliminary data.</text>
</comment>
<name>A0AAD5QDX9_PARTN</name>
<evidence type="ECO:0008006" key="4">
    <source>
        <dbReference type="Google" id="ProtNLM"/>
    </source>
</evidence>
<sequence length="101" mass="11391">MISVGFVVIFLTTKESVQAIFIGIMSKWSTTLESKCYATTEVRGPQTKWSKWRGRNPAATNLNRQFDRRASSERSPDLTRTTSPHFIANSLLLSSHSLVIM</sequence>
<evidence type="ECO:0000313" key="3">
    <source>
        <dbReference type="Proteomes" id="UP001196413"/>
    </source>
</evidence>
<feature type="signal peptide" evidence="1">
    <location>
        <begin position="1"/>
        <end position="19"/>
    </location>
</feature>
<evidence type="ECO:0000313" key="2">
    <source>
        <dbReference type="EMBL" id="KAJ1347817.1"/>
    </source>
</evidence>
<dbReference type="EMBL" id="JAHQIW010000384">
    <property type="protein sequence ID" value="KAJ1347817.1"/>
    <property type="molecule type" value="Genomic_DNA"/>
</dbReference>
<protein>
    <recommendedName>
        <fullName evidence="4">Secreted protein</fullName>
    </recommendedName>
</protein>
<accession>A0AAD5QDX9</accession>
<reference evidence="2" key="1">
    <citation type="submission" date="2021-06" db="EMBL/GenBank/DDBJ databases">
        <title>Parelaphostrongylus tenuis whole genome reference sequence.</title>
        <authorList>
            <person name="Garwood T.J."/>
            <person name="Larsen P.A."/>
            <person name="Fountain-Jones N.M."/>
            <person name="Garbe J.R."/>
            <person name="Macchietto M.G."/>
            <person name="Kania S.A."/>
            <person name="Gerhold R.W."/>
            <person name="Richards J.E."/>
            <person name="Wolf T.M."/>
        </authorList>
    </citation>
    <scope>NUCLEOTIDE SEQUENCE</scope>
    <source>
        <strain evidence="2">MNPRO001-30</strain>
        <tissue evidence="2">Meninges</tissue>
    </source>
</reference>
<evidence type="ECO:0000256" key="1">
    <source>
        <dbReference type="SAM" id="SignalP"/>
    </source>
</evidence>
<feature type="chain" id="PRO_5042129553" description="Secreted protein" evidence="1">
    <location>
        <begin position="20"/>
        <end position="101"/>
    </location>
</feature>
<dbReference type="AlphaFoldDB" id="A0AAD5QDX9"/>